<comment type="caution">
    <text evidence="1">The sequence shown here is derived from an EMBL/GenBank/DDBJ whole genome shotgun (WGS) entry which is preliminary data.</text>
</comment>
<accession>A0ABS8AJM3</accession>
<dbReference type="EMBL" id="JAJADR010000001">
    <property type="protein sequence ID" value="MCB2406410.1"/>
    <property type="molecule type" value="Genomic_DNA"/>
</dbReference>
<keyword evidence="2" id="KW-1185">Reference proteome</keyword>
<dbReference type="RefSeq" id="WP_226170233.1">
    <property type="nucleotide sequence ID" value="NZ_JAJADR010000001.1"/>
</dbReference>
<sequence>MKGKTALLLAVATWLVFLAGKSLLTNDAVRDRPEHFPTDVIFSAYREGSLGSILLKLYQDQHFEFTWSGTRAVAKGLYAFHSDTLVLTATKGTRIIKGARQMRFVVDNGMLVELPNVTGIKFLGITTDQLHKGQ</sequence>
<dbReference type="Proteomes" id="UP001165296">
    <property type="component" value="Unassembled WGS sequence"/>
</dbReference>
<gene>
    <name evidence="1" type="ORF">LGH74_00340</name>
</gene>
<reference evidence="1" key="1">
    <citation type="submission" date="2021-10" db="EMBL/GenBank/DDBJ databases">
        <authorList>
            <person name="Dean J.D."/>
            <person name="Kim M.K."/>
            <person name="Newey C.N."/>
            <person name="Stoker T.S."/>
            <person name="Thompson D.W."/>
            <person name="Grose J.H."/>
        </authorList>
    </citation>
    <scope>NUCLEOTIDE SEQUENCE</scope>
    <source>
        <strain evidence="1">BT178</strain>
    </source>
</reference>
<name>A0ABS8AJM3_9BACT</name>
<evidence type="ECO:0000313" key="2">
    <source>
        <dbReference type="Proteomes" id="UP001165296"/>
    </source>
</evidence>
<evidence type="ECO:0000313" key="1">
    <source>
        <dbReference type="EMBL" id="MCB2406410.1"/>
    </source>
</evidence>
<proteinExistence type="predicted"/>
<protein>
    <submittedName>
        <fullName evidence="1">Uncharacterized protein</fullName>
    </submittedName>
</protein>
<organism evidence="1 2">
    <name type="scientific">Hymenobacter lucidus</name>
    <dbReference type="NCBI Taxonomy" id="2880930"/>
    <lineage>
        <taxon>Bacteria</taxon>
        <taxon>Pseudomonadati</taxon>
        <taxon>Bacteroidota</taxon>
        <taxon>Cytophagia</taxon>
        <taxon>Cytophagales</taxon>
        <taxon>Hymenobacteraceae</taxon>
        <taxon>Hymenobacter</taxon>
    </lineage>
</organism>